<name>A0ABV4Y347_9CYAN</name>
<dbReference type="EMBL" id="JBHFNR010000288">
    <property type="protein sequence ID" value="MFB2898404.1"/>
    <property type="molecule type" value="Genomic_DNA"/>
</dbReference>
<dbReference type="RefSeq" id="WP_413268004.1">
    <property type="nucleotide sequence ID" value="NZ_JBHFNR010000288.1"/>
</dbReference>
<evidence type="ECO:0000313" key="2">
    <source>
        <dbReference type="Proteomes" id="UP001576784"/>
    </source>
</evidence>
<sequence>MLLSQERVYSDKFEKIDVEWQISDRTAYWYVTSENKPPAQFPNQFCIQINPENGELGDRDLAASICRVR</sequence>
<accession>A0ABV4Y347</accession>
<evidence type="ECO:0000313" key="1">
    <source>
        <dbReference type="EMBL" id="MFB2898404.1"/>
    </source>
</evidence>
<keyword evidence="2" id="KW-1185">Reference proteome</keyword>
<proteinExistence type="predicted"/>
<reference evidence="1 2" key="1">
    <citation type="submission" date="2024-09" db="EMBL/GenBank/DDBJ databases">
        <title>Floridaenema gen nov. (Aerosakkonemataceae, Aerosakkonematales ord. nov., Cyanobacteria) from benthic tropical and subtropical fresh waters, with the description of four new species.</title>
        <authorList>
            <person name="Moretto J.A."/>
            <person name="Berthold D.E."/>
            <person name="Lefler F.W."/>
            <person name="Huang I.-S."/>
            <person name="Laughinghouse H. IV."/>
        </authorList>
    </citation>
    <scope>NUCLEOTIDE SEQUENCE [LARGE SCALE GENOMIC DNA]</scope>
    <source>
        <strain evidence="1 2">BLCC-F50</strain>
    </source>
</reference>
<organism evidence="1 2">
    <name type="scientific">Floridaenema flaviceps BLCC-F50</name>
    <dbReference type="NCBI Taxonomy" id="3153642"/>
    <lineage>
        <taxon>Bacteria</taxon>
        <taxon>Bacillati</taxon>
        <taxon>Cyanobacteriota</taxon>
        <taxon>Cyanophyceae</taxon>
        <taxon>Oscillatoriophycideae</taxon>
        <taxon>Aerosakkonematales</taxon>
        <taxon>Aerosakkonemataceae</taxon>
        <taxon>Floridanema</taxon>
        <taxon>Floridanema flaviceps</taxon>
    </lineage>
</organism>
<gene>
    <name evidence="1" type="ORF">ACE1CI_36270</name>
</gene>
<protein>
    <submittedName>
        <fullName evidence="1">Uncharacterized protein</fullName>
    </submittedName>
</protein>
<dbReference type="Proteomes" id="UP001576784">
    <property type="component" value="Unassembled WGS sequence"/>
</dbReference>
<comment type="caution">
    <text evidence="1">The sequence shown here is derived from an EMBL/GenBank/DDBJ whole genome shotgun (WGS) entry which is preliminary data.</text>
</comment>